<gene>
    <name evidence="2" type="ORF">G6F64_007449</name>
</gene>
<evidence type="ECO:0000313" key="3">
    <source>
        <dbReference type="Proteomes" id="UP000716291"/>
    </source>
</evidence>
<evidence type="ECO:0000313" key="2">
    <source>
        <dbReference type="EMBL" id="KAG1306629.1"/>
    </source>
</evidence>
<protein>
    <submittedName>
        <fullName evidence="2">Uncharacterized protein</fullName>
    </submittedName>
</protein>
<feature type="chain" id="PRO_5040346749" evidence="1">
    <location>
        <begin position="21"/>
        <end position="146"/>
    </location>
</feature>
<evidence type="ECO:0000256" key="1">
    <source>
        <dbReference type="SAM" id="SignalP"/>
    </source>
</evidence>
<reference evidence="2" key="1">
    <citation type="journal article" date="2020" name="Microb. Genom.">
        <title>Genetic diversity of clinical and environmental Mucorales isolates obtained from an investigation of mucormycosis cases among solid organ transplant recipients.</title>
        <authorList>
            <person name="Nguyen M.H."/>
            <person name="Kaul D."/>
            <person name="Muto C."/>
            <person name="Cheng S.J."/>
            <person name="Richter R.A."/>
            <person name="Bruno V.M."/>
            <person name="Liu G."/>
            <person name="Beyhan S."/>
            <person name="Sundermann A.J."/>
            <person name="Mounaud S."/>
            <person name="Pasculle A.W."/>
            <person name="Nierman W.C."/>
            <person name="Driscoll E."/>
            <person name="Cumbie R."/>
            <person name="Clancy C.J."/>
            <person name="Dupont C.L."/>
        </authorList>
    </citation>
    <scope>NUCLEOTIDE SEQUENCE</scope>
    <source>
        <strain evidence="2">GL11</strain>
    </source>
</reference>
<keyword evidence="3" id="KW-1185">Reference proteome</keyword>
<accession>A0A9P6X6R9</accession>
<proteinExistence type="predicted"/>
<comment type="caution">
    <text evidence="2">The sequence shown here is derived from an EMBL/GenBank/DDBJ whole genome shotgun (WGS) entry which is preliminary data.</text>
</comment>
<organism evidence="2 3">
    <name type="scientific">Rhizopus oryzae</name>
    <name type="common">Mucormycosis agent</name>
    <name type="synonym">Rhizopus arrhizus var. delemar</name>
    <dbReference type="NCBI Taxonomy" id="64495"/>
    <lineage>
        <taxon>Eukaryota</taxon>
        <taxon>Fungi</taxon>
        <taxon>Fungi incertae sedis</taxon>
        <taxon>Mucoromycota</taxon>
        <taxon>Mucoromycotina</taxon>
        <taxon>Mucoromycetes</taxon>
        <taxon>Mucorales</taxon>
        <taxon>Mucorineae</taxon>
        <taxon>Rhizopodaceae</taxon>
        <taxon>Rhizopus</taxon>
    </lineage>
</organism>
<dbReference type="EMBL" id="JAANQT010001097">
    <property type="protein sequence ID" value="KAG1306629.1"/>
    <property type="molecule type" value="Genomic_DNA"/>
</dbReference>
<sequence>MKFYLSTLYLVALFFCSVAASPLNLFNVKLENIDDFQVAKMYLQDSLKKDSSTGDIIYPQDNLTWHVGENVNVTFREDNYNANETVSIFIFGQTDILAGGPISQLVFPFTVPESAYTGPNTTALLLAVKRINLYLQSVDAVVLHIV</sequence>
<dbReference type="OrthoDB" id="2387215at2759"/>
<name>A0A9P6X6R9_RHIOR</name>
<feature type="signal peptide" evidence="1">
    <location>
        <begin position="1"/>
        <end position="20"/>
    </location>
</feature>
<dbReference type="Proteomes" id="UP000716291">
    <property type="component" value="Unassembled WGS sequence"/>
</dbReference>
<keyword evidence="1" id="KW-0732">Signal</keyword>
<dbReference type="AlphaFoldDB" id="A0A9P6X6R9"/>